<organism evidence="2 3">
    <name type="scientific">Ancylostoma ceylanicum</name>
    <dbReference type="NCBI Taxonomy" id="53326"/>
    <lineage>
        <taxon>Eukaryota</taxon>
        <taxon>Metazoa</taxon>
        <taxon>Ecdysozoa</taxon>
        <taxon>Nematoda</taxon>
        <taxon>Chromadorea</taxon>
        <taxon>Rhabditida</taxon>
        <taxon>Rhabditina</taxon>
        <taxon>Rhabditomorpha</taxon>
        <taxon>Strongyloidea</taxon>
        <taxon>Ancylostomatidae</taxon>
        <taxon>Ancylostomatinae</taxon>
        <taxon>Ancylostoma</taxon>
    </lineage>
</organism>
<dbReference type="AlphaFoldDB" id="A0A016WWN4"/>
<feature type="chain" id="PRO_5001491724" description="C-type lectin domain-containing protein" evidence="1">
    <location>
        <begin position="18"/>
        <end position="134"/>
    </location>
</feature>
<accession>A0A016WWN4</accession>
<comment type="caution">
    <text evidence="2">The sequence shown here is derived from an EMBL/GenBank/DDBJ whole genome shotgun (WGS) entry which is preliminary data.</text>
</comment>
<evidence type="ECO:0000313" key="2">
    <source>
        <dbReference type="EMBL" id="EYC44045.1"/>
    </source>
</evidence>
<name>A0A016WWN4_9BILA</name>
<feature type="signal peptide" evidence="1">
    <location>
        <begin position="1"/>
        <end position="17"/>
    </location>
</feature>
<evidence type="ECO:0008006" key="4">
    <source>
        <dbReference type="Google" id="ProtNLM"/>
    </source>
</evidence>
<sequence length="134" mass="15348">MLFKSSLFFCVLTTALSVTINTTELKCPTGWFEYRDSCYFIDNPLAEYERAQARCWEQGATLLVAETFEEYGFHRFKDLEECEFEVHTVLVGKERPTARAVSQRRGCRIAAGPSRPSHLKHALRISRPDPATIL</sequence>
<proteinExistence type="predicted"/>
<dbReference type="Proteomes" id="UP000024635">
    <property type="component" value="Unassembled WGS sequence"/>
</dbReference>
<protein>
    <recommendedName>
        <fullName evidence="4">C-type lectin domain-containing protein</fullName>
    </recommendedName>
</protein>
<dbReference type="Gene3D" id="3.10.100.10">
    <property type="entry name" value="Mannose-Binding Protein A, subunit A"/>
    <property type="match status" value="1"/>
</dbReference>
<evidence type="ECO:0000256" key="1">
    <source>
        <dbReference type="SAM" id="SignalP"/>
    </source>
</evidence>
<keyword evidence="3" id="KW-1185">Reference proteome</keyword>
<gene>
    <name evidence="2" type="primary">Acey_s0473.g2089</name>
    <name evidence="2" type="ORF">Y032_0473g2089</name>
</gene>
<dbReference type="EMBL" id="JARK01000073">
    <property type="protein sequence ID" value="EYC44045.1"/>
    <property type="molecule type" value="Genomic_DNA"/>
</dbReference>
<dbReference type="InterPro" id="IPR016187">
    <property type="entry name" value="CTDL_fold"/>
</dbReference>
<dbReference type="STRING" id="53326.A0A016WWN4"/>
<dbReference type="InterPro" id="IPR016186">
    <property type="entry name" value="C-type_lectin-like/link_sf"/>
</dbReference>
<keyword evidence="1" id="KW-0732">Signal</keyword>
<reference evidence="3" key="1">
    <citation type="journal article" date="2015" name="Nat. Genet.">
        <title>The genome and transcriptome of the zoonotic hookworm Ancylostoma ceylanicum identify infection-specific gene families.</title>
        <authorList>
            <person name="Schwarz E.M."/>
            <person name="Hu Y."/>
            <person name="Antoshechkin I."/>
            <person name="Miller M.M."/>
            <person name="Sternberg P.W."/>
            <person name="Aroian R.V."/>
        </authorList>
    </citation>
    <scope>NUCLEOTIDE SEQUENCE</scope>
    <source>
        <strain evidence="3">HY135</strain>
    </source>
</reference>
<evidence type="ECO:0000313" key="3">
    <source>
        <dbReference type="Proteomes" id="UP000024635"/>
    </source>
</evidence>
<dbReference type="OrthoDB" id="6051775at2759"/>
<dbReference type="SUPFAM" id="SSF56436">
    <property type="entry name" value="C-type lectin-like"/>
    <property type="match status" value="1"/>
</dbReference>